<organism evidence="1">
    <name type="scientific">Brassica cretica</name>
    <name type="common">Mustard</name>
    <dbReference type="NCBI Taxonomy" id="69181"/>
    <lineage>
        <taxon>Eukaryota</taxon>
        <taxon>Viridiplantae</taxon>
        <taxon>Streptophyta</taxon>
        <taxon>Embryophyta</taxon>
        <taxon>Tracheophyta</taxon>
        <taxon>Spermatophyta</taxon>
        <taxon>Magnoliopsida</taxon>
        <taxon>eudicotyledons</taxon>
        <taxon>Gunneridae</taxon>
        <taxon>Pentapetalae</taxon>
        <taxon>rosids</taxon>
        <taxon>malvids</taxon>
        <taxon>Brassicales</taxon>
        <taxon>Brassicaceae</taxon>
        <taxon>Brassiceae</taxon>
        <taxon>Brassica</taxon>
    </lineage>
</organism>
<proteinExistence type="predicted"/>
<reference evidence="1" key="1">
    <citation type="submission" date="2019-12" db="EMBL/GenBank/DDBJ databases">
        <title>Genome sequencing and annotation of Brassica cretica.</title>
        <authorList>
            <person name="Studholme D.J."/>
            <person name="Sarris P.F."/>
        </authorList>
    </citation>
    <scope>NUCLEOTIDE SEQUENCE</scope>
    <source>
        <strain evidence="1">PFS-102/07</strain>
        <tissue evidence="1">Leaf</tissue>
    </source>
</reference>
<gene>
    <name evidence="1" type="ORF">F2Q70_00002353</name>
</gene>
<dbReference type="AlphaFoldDB" id="A0A8S9J0C5"/>
<name>A0A8S9J0C5_BRACR</name>
<sequence>MLMLSSALSPFREGTRSVSETQIFRNAQWFPEKERVNEMEKDSVEDITKARKHDVCVLQYFLLILLLQVYIDFLQDGQLDS</sequence>
<protein>
    <submittedName>
        <fullName evidence="1">Uncharacterized protein</fullName>
    </submittedName>
</protein>
<dbReference type="EMBL" id="QGKY02001015">
    <property type="protein sequence ID" value="KAF2575388.1"/>
    <property type="molecule type" value="Genomic_DNA"/>
</dbReference>
<evidence type="ECO:0000313" key="1">
    <source>
        <dbReference type="EMBL" id="KAF2575388.1"/>
    </source>
</evidence>
<comment type="caution">
    <text evidence="1">The sequence shown here is derived from an EMBL/GenBank/DDBJ whole genome shotgun (WGS) entry which is preliminary data.</text>
</comment>
<accession>A0A8S9J0C5</accession>